<keyword evidence="3" id="KW-0012">Acyltransferase</keyword>
<name>A0A1X0YDU2_9BACT</name>
<protein>
    <recommendedName>
        <fullName evidence="4">Phospholipid/glycerol acyltransferase domain-containing protein</fullName>
    </recommendedName>
</protein>
<comment type="pathway">
    <text evidence="1">Lipid metabolism.</text>
</comment>
<dbReference type="CDD" id="cd07988">
    <property type="entry name" value="LPLAT_ABO13168-like"/>
    <property type="match status" value="1"/>
</dbReference>
<evidence type="ECO:0000259" key="4">
    <source>
        <dbReference type="SMART" id="SM00563"/>
    </source>
</evidence>
<evidence type="ECO:0000256" key="1">
    <source>
        <dbReference type="ARBA" id="ARBA00005189"/>
    </source>
</evidence>
<dbReference type="OrthoDB" id="9796839at2"/>
<dbReference type="GO" id="GO:0003841">
    <property type="term" value="F:1-acylglycerol-3-phosphate O-acyltransferase activity"/>
    <property type="evidence" value="ECO:0007669"/>
    <property type="project" value="TreeGrafter"/>
</dbReference>
<proteinExistence type="predicted"/>
<dbReference type="Proteomes" id="UP000193136">
    <property type="component" value="Unassembled WGS sequence"/>
</dbReference>
<reference evidence="5 6" key="1">
    <citation type="submission" date="2017-03" db="EMBL/GenBank/DDBJ databases">
        <title>Genome sequence of Geothermobacter sp. EPR-M, Deep-Sea Iron Reducer.</title>
        <authorList>
            <person name="Tully B."/>
            <person name="Savalia P."/>
            <person name="Abuyen K."/>
            <person name="Baughan C."/>
            <person name="Romero E."/>
            <person name="Ronkowski C."/>
            <person name="Torres B."/>
            <person name="Tremblay J."/>
            <person name="Trujillo A."/>
            <person name="Tyler M."/>
            <person name="Perez-Rodriguez I."/>
            <person name="Amend J."/>
        </authorList>
    </citation>
    <scope>NUCLEOTIDE SEQUENCE [LARGE SCALE GENOMIC DNA]</scope>
    <source>
        <strain evidence="5 6">EPR-M</strain>
    </source>
</reference>
<evidence type="ECO:0000256" key="2">
    <source>
        <dbReference type="ARBA" id="ARBA00022679"/>
    </source>
</evidence>
<dbReference type="PANTHER" id="PTHR10434:SF9">
    <property type="entry name" value="PHOSPHOLIPID_GLYCEROL ACYLTRANSFERASE DOMAIN-CONTAINING PROTEIN"/>
    <property type="match status" value="1"/>
</dbReference>
<accession>A0A1X0YDU2</accession>
<dbReference type="InterPro" id="IPR002123">
    <property type="entry name" value="Plipid/glycerol_acylTrfase"/>
</dbReference>
<dbReference type="RefSeq" id="WP_085008398.1">
    <property type="nucleotide sequence ID" value="NZ_NAAD01000001.1"/>
</dbReference>
<keyword evidence="6" id="KW-1185">Reference proteome</keyword>
<dbReference type="AlphaFoldDB" id="A0A1X0YDU2"/>
<dbReference type="PANTHER" id="PTHR10434">
    <property type="entry name" value="1-ACYL-SN-GLYCEROL-3-PHOSPHATE ACYLTRANSFERASE"/>
    <property type="match status" value="1"/>
</dbReference>
<feature type="domain" description="Phospholipid/glycerol acyltransferase" evidence="4">
    <location>
        <begin position="49"/>
        <end position="161"/>
    </location>
</feature>
<dbReference type="SUPFAM" id="SSF69593">
    <property type="entry name" value="Glycerol-3-phosphate (1)-acyltransferase"/>
    <property type="match status" value="1"/>
</dbReference>
<evidence type="ECO:0000313" key="6">
    <source>
        <dbReference type="Proteomes" id="UP000193136"/>
    </source>
</evidence>
<sequence>MSLPLFDPAVVPSGVPVRGNRFSRWFGRLLMRLGGWRIEGRFPDAPKMQIIVVPHTSNWDFVVGIQAVIALGIDAHWLAKHTLFESCLGPVLRRLGGIPVNRQAPRGAVEQIVELFNTRPALMLAITPEGTRRKVQHWKSGFYRIAWRAGVPLVPVFIDYRRKVIGILPPHPLSGDYDADLPVIRKLFADVTPKRPSCFQKPG</sequence>
<organism evidence="5 6">
    <name type="scientific">Geothermobacter hydrogeniphilus</name>
    <dbReference type="NCBI Taxonomy" id="1969733"/>
    <lineage>
        <taxon>Bacteria</taxon>
        <taxon>Pseudomonadati</taxon>
        <taxon>Thermodesulfobacteriota</taxon>
        <taxon>Desulfuromonadia</taxon>
        <taxon>Desulfuromonadales</taxon>
        <taxon>Geothermobacteraceae</taxon>
        <taxon>Geothermobacter</taxon>
    </lineage>
</organism>
<evidence type="ECO:0000313" key="5">
    <source>
        <dbReference type="EMBL" id="ORJ63375.1"/>
    </source>
</evidence>
<dbReference type="Pfam" id="PF01553">
    <property type="entry name" value="Acyltransferase"/>
    <property type="match status" value="1"/>
</dbReference>
<comment type="caution">
    <text evidence="5">The sequence shown here is derived from an EMBL/GenBank/DDBJ whole genome shotgun (WGS) entry which is preliminary data.</text>
</comment>
<evidence type="ECO:0000256" key="3">
    <source>
        <dbReference type="ARBA" id="ARBA00023315"/>
    </source>
</evidence>
<gene>
    <name evidence="5" type="ORF">B5V00_00485</name>
</gene>
<dbReference type="STRING" id="1969733.B5V00_00485"/>
<dbReference type="SMART" id="SM00563">
    <property type="entry name" value="PlsC"/>
    <property type="match status" value="1"/>
</dbReference>
<dbReference type="GO" id="GO:0006654">
    <property type="term" value="P:phosphatidic acid biosynthetic process"/>
    <property type="evidence" value="ECO:0007669"/>
    <property type="project" value="TreeGrafter"/>
</dbReference>
<keyword evidence="2" id="KW-0808">Transferase</keyword>
<dbReference type="EMBL" id="NAAD01000001">
    <property type="protein sequence ID" value="ORJ63375.1"/>
    <property type="molecule type" value="Genomic_DNA"/>
</dbReference>